<evidence type="ECO:0000259" key="8">
    <source>
        <dbReference type="SMART" id="SM00983"/>
    </source>
</evidence>
<dbReference type="InterPro" id="IPR036371">
    <property type="entry name" value="TPK_B1-bd_sf"/>
</dbReference>
<comment type="similarity">
    <text evidence="2 7">Belongs to the thiamine pyrophosphokinase family.</text>
</comment>
<dbReference type="GO" id="GO:0009229">
    <property type="term" value="P:thiamine diphosphate biosynthetic process"/>
    <property type="evidence" value="ECO:0007669"/>
    <property type="project" value="UniProtKB-UniRule"/>
</dbReference>
<dbReference type="UniPathway" id="UPA00060">
    <property type="reaction ID" value="UER00597"/>
</dbReference>
<proteinExistence type="inferred from homology"/>
<feature type="domain" description="Thiamin pyrophosphokinase thiamin-binding" evidence="8">
    <location>
        <begin position="224"/>
        <end position="284"/>
    </location>
</feature>
<comment type="catalytic activity">
    <reaction evidence="7">
        <text>thiamine + ATP = thiamine diphosphate + AMP + H(+)</text>
        <dbReference type="Rhea" id="RHEA:11576"/>
        <dbReference type="ChEBI" id="CHEBI:15378"/>
        <dbReference type="ChEBI" id="CHEBI:18385"/>
        <dbReference type="ChEBI" id="CHEBI:30616"/>
        <dbReference type="ChEBI" id="CHEBI:58937"/>
        <dbReference type="ChEBI" id="CHEBI:456215"/>
    </reaction>
</comment>
<keyword evidence="4 7" id="KW-0547">Nucleotide-binding</keyword>
<comment type="pathway">
    <text evidence="1 7">Cofactor biosynthesis; thiamine diphosphate biosynthesis; thiamine diphosphate from thiamine: step 1/1.</text>
</comment>
<evidence type="ECO:0000313" key="9">
    <source>
        <dbReference type="EMBL" id="KAF5863438.1"/>
    </source>
</evidence>
<dbReference type="GO" id="GO:0006772">
    <property type="term" value="P:thiamine metabolic process"/>
    <property type="evidence" value="ECO:0007669"/>
    <property type="project" value="InterPro"/>
</dbReference>
<evidence type="ECO:0000256" key="2">
    <source>
        <dbReference type="ARBA" id="ARBA00006785"/>
    </source>
</evidence>
<evidence type="ECO:0000256" key="6">
    <source>
        <dbReference type="ARBA" id="ARBA00022840"/>
    </source>
</evidence>
<keyword evidence="6 7" id="KW-0067">ATP-binding</keyword>
<dbReference type="InterPro" id="IPR036759">
    <property type="entry name" value="TPK_catalytic_sf"/>
</dbReference>
<reference evidence="9 10" key="1">
    <citation type="submission" date="2019-04" db="EMBL/GenBank/DDBJ databases">
        <title>Aspergillus burnettii sp. nov., novel species from soil in southeast Queensland.</title>
        <authorList>
            <person name="Gilchrist C.L.M."/>
            <person name="Pitt J.I."/>
            <person name="Lange L."/>
            <person name="Lacey H.J."/>
            <person name="Vuong D."/>
            <person name="Midgley D.J."/>
            <person name="Greenfield P."/>
            <person name="Bradbury M."/>
            <person name="Lacey E."/>
            <person name="Busk P.K."/>
            <person name="Pilgaard B."/>
            <person name="Chooi Y.H."/>
            <person name="Piggott A.M."/>
        </authorList>
    </citation>
    <scope>NUCLEOTIDE SEQUENCE [LARGE SCALE GENOMIC DNA]</scope>
    <source>
        <strain evidence="9 10">FRR 5400</strain>
    </source>
</reference>
<dbReference type="PIRSF" id="PIRSF031057">
    <property type="entry name" value="Thiamin_pyrophosphokinase"/>
    <property type="match status" value="1"/>
</dbReference>
<dbReference type="GO" id="GO:0004788">
    <property type="term" value="F:thiamine diphosphokinase activity"/>
    <property type="evidence" value="ECO:0007669"/>
    <property type="project" value="UniProtKB-UniRule"/>
</dbReference>
<sequence>MEWDPTQFFRDDHTTHPFALLILNQPINERAFRVLRKHANLIICADGGANRFYDMMKTHDQESTDLPNLIIGDLDSIAPSVRAHYSNLGVTVIEDEDQNSTDFTKCLNYLRDHVGEVISPPSSSSSPGSSEGAVKGGETKLDVLIMGGLGGRVDQAFSQIHHLFLMTRSFAAASSGRKEEAVGNLYLISEESITFILRPGENVIWTPGTNRPDLRDQGTGMGPGTESFLLEENVGIVPLTGPARITTRGLEWDVEDWRTEIGGRLSTSNHIRSEVITVECAVPVLFTVELASRLKRAR</sequence>
<gene>
    <name evidence="9" type="ORF">ETB97_010069</name>
</gene>
<dbReference type="Pfam" id="PF04263">
    <property type="entry name" value="TPK_catalytic"/>
    <property type="match status" value="1"/>
</dbReference>
<dbReference type="NCBIfam" id="TIGR01378">
    <property type="entry name" value="thi_PPkinase"/>
    <property type="match status" value="1"/>
</dbReference>
<evidence type="ECO:0000256" key="4">
    <source>
        <dbReference type="ARBA" id="ARBA00022741"/>
    </source>
</evidence>
<dbReference type="EC" id="2.7.6.2" evidence="7"/>
<dbReference type="InterPro" id="IPR007373">
    <property type="entry name" value="Thiamin_PyroPKinase_B1-bd"/>
</dbReference>
<dbReference type="AlphaFoldDB" id="A0A8H6A601"/>
<dbReference type="GO" id="GO:0005524">
    <property type="term" value="F:ATP binding"/>
    <property type="evidence" value="ECO:0007669"/>
    <property type="project" value="UniProtKB-UniRule"/>
</dbReference>
<dbReference type="Pfam" id="PF04265">
    <property type="entry name" value="TPK_B1_binding"/>
    <property type="match status" value="1"/>
</dbReference>
<evidence type="ECO:0000256" key="3">
    <source>
        <dbReference type="ARBA" id="ARBA00022679"/>
    </source>
</evidence>
<organism evidence="9 10">
    <name type="scientific">Petromyces alliaceus</name>
    <name type="common">Aspergillus alliaceus</name>
    <dbReference type="NCBI Taxonomy" id="209559"/>
    <lineage>
        <taxon>Eukaryota</taxon>
        <taxon>Fungi</taxon>
        <taxon>Dikarya</taxon>
        <taxon>Ascomycota</taxon>
        <taxon>Pezizomycotina</taxon>
        <taxon>Eurotiomycetes</taxon>
        <taxon>Eurotiomycetidae</taxon>
        <taxon>Eurotiales</taxon>
        <taxon>Aspergillaceae</taxon>
        <taxon>Aspergillus</taxon>
        <taxon>Aspergillus subgen. Circumdati</taxon>
    </lineage>
</organism>
<dbReference type="PANTHER" id="PTHR13622">
    <property type="entry name" value="THIAMIN PYROPHOSPHOKINASE"/>
    <property type="match status" value="1"/>
</dbReference>
<dbReference type="PANTHER" id="PTHR13622:SF8">
    <property type="entry name" value="THIAMIN PYROPHOSPHOKINASE 1"/>
    <property type="match status" value="1"/>
</dbReference>
<dbReference type="InterPro" id="IPR016966">
    <property type="entry name" value="Thiamin_pyrophosphokinase_euk"/>
</dbReference>
<dbReference type="EMBL" id="SPNV01000051">
    <property type="protein sequence ID" value="KAF5863438.1"/>
    <property type="molecule type" value="Genomic_DNA"/>
</dbReference>
<evidence type="ECO:0000313" key="10">
    <source>
        <dbReference type="Proteomes" id="UP000541154"/>
    </source>
</evidence>
<dbReference type="Proteomes" id="UP000541154">
    <property type="component" value="Unassembled WGS sequence"/>
</dbReference>
<evidence type="ECO:0000256" key="5">
    <source>
        <dbReference type="ARBA" id="ARBA00022777"/>
    </source>
</evidence>
<dbReference type="SUPFAM" id="SSF63862">
    <property type="entry name" value="Thiamin pyrophosphokinase, substrate-binding domain"/>
    <property type="match status" value="1"/>
</dbReference>
<keyword evidence="5 7" id="KW-0418">Kinase</keyword>
<dbReference type="Gene3D" id="3.40.50.10240">
    <property type="entry name" value="Thiamin pyrophosphokinase, catalytic domain"/>
    <property type="match status" value="1"/>
</dbReference>
<evidence type="ECO:0000256" key="7">
    <source>
        <dbReference type="PIRNR" id="PIRNR031057"/>
    </source>
</evidence>
<accession>A0A8H6A601</accession>
<dbReference type="InterPro" id="IPR006282">
    <property type="entry name" value="Thi_PPkinase"/>
</dbReference>
<dbReference type="GO" id="GO:0016301">
    <property type="term" value="F:kinase activity"/>
    <property type="evidence" value="ECO:0007669"/>
    <property type="project" value="UniProtKB-UniRule"/>
</dbReference>
<evidence type="ECO:0000256" key="1">
    <source>
        <dbReference type="ARBA" id="ARBA00005078"/>
    </source>
</evidence>
<dbReference type="SMART" id="SM00983">
    <property type="entry name" value="TPK_B1_binding"/>
    <property type="match status" value="1"/>
</dbReference>
<comment type="caution">
    <text evidence="9">The sequence shown here is derived from an EMBL/GenBank/DDBJ whole genome shotgun (WGS) entry which is preliminary data.</text>
</comment>
<dbReference type="InterPro" id="IPR007371">
    <property type="entry name" value="TPK_catalytic"/>
</dbReference>
<dbReference type="SUPFAM" id="SSF63999">
    <property type="entry name" value="Thiamin pyrophosphokinase, catalytic domain"/>
    <property type="match status" value="1"/>
</dbReference>
<protein>
    <recommendedName>
        <fullName evidence="7">Thiamine pyrophosphokinase</fullName>
        <ecNumber evidence="7">2.7.6.2</ecNumber>
    </recommendedName>
</protein>
<keyword evidence="3 7" id="KW-0808">Transferase</keyword>
<dbReference type="Gene3D" id="2.60.120.320">
    <property type="entry name" value="Thiamin pyrophosphokinase, thiamin-binding domain"/>
    <property type="match status" value="1"/>
</dbReference>
<dbReference type="CDD" id="cd07995">
    <property type="entry name" value="TPK"/>
    <property type="match status" value="1"/>
</dbReference>
<name>A0A8H6A601_PETAA</name>
<keyword evidence="10" id="KW-1185">Reference proteome</keyword>
<dbReference type="GO" id="GO:0030975">
    <property type="term" value="F:thiamine binding"/>
    <property type="evidence" value="ECO:0007669"/>
    <property type="project" value="UniProtKB-UniRule"/>
</dbReference>